<feature type="transmembrane region" description="Helical" evidence="1">
    <location>
        <begin position="75"/>
        <end position="100"/>
    </location>
</feature>
<dbReference type="InterPro" id="IPR007492">
    <property type="entry name" value="LytTR_DNA-bd_dom"/>
</dbReference>
<keyword evidence="3" id="KW-0238">DNA-binding</keyword>
<feature type="transmembrane region" description="Helical" evidence="1">
    <location>
        <begin position="12"/>
        <end position="34"/>
    </location>
</feature>
<evidence type="ECO:0000313" key="4">
    <source>
        <dbReference type="Proteomes" id="UP001205603"/>
    </source>
</evidence>
<feature type="transmembrane region" description="Helical" evidence="1">
    <location>
        <begin position="112"/>
        <end position="131"/>
    </location>
</feature>
<keyword evidence="1" id="KW-0472">Membrane</keyword>
<feature type="transmembrane region" description="Helical" evidence="1">
    <location>
        <begin position="40"/>
        <end position="63"/>
    </location>
</feature>
<sequence>MLSHPFMSSSKRTVLFSGICIFLSLSQCLLFFYYGSISPAPAIVDSILSVLLLMAFCGGLWYIMKFIYSIQTKILMSFAVLLVWLAGCFIIYAIVNYLFADFKYSYATTLPIRMFLGTATWIITIEWFHILELQSWKNERMALEQEQSISTIGMTGRIAVKDGQRIHVISNDEIIYLQAAGDYVSIVTTSGEYLKEQTMKYFESHLPPDRFTRIHRSYIVNVDTILRVELFGKENYAVLLKNGNKIKASISGYKLLKEKLNL</sequence>
<dbReference type="EMBL" id="JANDHW010000003">
    <property type="protein sequence ID" value="MCP9611265.1"/>
    <property type="molecule type" value="Genomic_DNA"/>
</dbReference>
<dbReference type="PANTHER" id="PTHR37299:SF1">
    <property type="entry name" value="STAGE 0 SPORULATION PROTEIN A HOMOLOG"/>
    <property type="match status" value="1"/>
</dbReference>
<protein>
    <submittedName>
        <fullName evidence="3">LytTR family transcriptional regulator DNA-binding domain-containing protein</fullName>
    </submittedName>
</protein>
<organism evidence="3 4">
    <name type="scientific">Coprobacter tertius</name>
    <dbReference type="NCBI Taxonomy" id="2944915"/>
    <lineage>
        <taxon>Bacteria</taxon>
        <taxon>Pseudomonadati</taxon>
        <taxon>Bacteroidota</taxon>
        <taxon>Bacteroidia</taxon>
        <taxon>Bacteroidales</taxon>
        <taxon>Barnesiellaceae</taxon>
        <taxon>Coprobacter</taxon>
    </lineage>
</organism>
<reference evidence="3 4" key="1">
    <citation type="submission" date="2022-07" db="EMBL/GenBank/DDBJ databases">
        <title>Fecal culturing of patients with breast cancer.</title>
        <authorList>
            <person name="Teng N.M.Y."/>
            <person name="Kiu R."/>
            <person name="Evans R."/>
            <person name="Baker D.J."/>
            <person name="Zenner C."/>
            <person name="Robinson S.D."/>
            <person name="Hall L.J."/>
        </authorList>
    </citation>
    <scope>NUCLEOTIDE SEQUENCE [LARGE SCALE GENOMIC DNA]</scope>
    <source>
        <strain evidence="3 4">LH1063</strain>
    </source>
</reference>
<feature type="domain" description="HTH LytTR-type" evidence="2">
    <location>
        <begin position="158"/>
        <end position="262"/>
    </location>
</feature>
<dbReference type="GO" id="GO:0003677">
    <property type="term" value="F:DNA binding"/>
    <property type="evidence" value="ECO:0007669"/>
    <property type="project" value="UniProtKB-KW"/>
</dbReference>
<keyword evidence="4" id="KW-1185">Reference proteome</keyword>
<name>A0ABT1MF56_9BACT</name>
<dbReference type="SMART" id="SM00850">
    <property type="entry name" value="LytTR"/>
    <property type="match status" value="1"/>
</dbReference>
<evidence type="ECO:0000256" key="1">
    <source>
        <dbReference type="SAM" id="Phobius"/>
    </source>
</evidence>
<keyword evidence="1" id="KW-0812">Transmembrane</keyword>
<keyword evidence="1" id="KW-1133">Transmembrane helix</keyword>
<dbReference type="Proteomes" id="UP001205603">
    <property type="component" value="Unassembled WGS sequence"/>
</dbReference>
<dbReference type="InterPro" id="IPR046947">
    <property type="entry name" value="LytR-like"/>
</dbReference>
<accession>A0ABT1MF56</accession>
<evidence type="ECO:0000259" key="2">
    <source>
        <dbReference type="PROSITE" id="PS50930"/>
    </source>
</evidence>
<evidence type="ECO:0000313" key="3">
    <source>
        <dbReference type="EMBL" id="MCP9611265.1"/>
    </source>
</evidence>
<comment type="caution">
    <text evidence="3">The sequence shown here is derived from an EMBL/GenBank/DDBJ whole genome shotgun (WGS) entry which is preliminary data.</text>
</comment>
<gene>
    <name evidence="3" type="ORF">NMU02_04070</name>
</gene>
<dbReference type="RefSeq" id="WP_255025985.1">
    <property type="nucleotide sequence ID" value="NZ_JANDHW010000003.1"/>
</dbReference>
<dbReference type="Gene3D" id="2.40.50.1020">
    <property type="entry name" value="LytTr DNA-binding domain"/>
    <property type="match status" value="1"/>
</dbReference>
<dbReference type="PROSITE" id="PS50930">
    <property type="entry name" value="HTH_LYTTR"/>
    <property type="match status" value="1"/>
</dbReference>
<dbReference type="Pfam" id="PF04397">
    <property type="entry name" value="LytTR"/>
    <property type="match status" value="1"/>
</dbReference>
<proteinExistence type="predicted"/>
<dbReference type="PANTHER" id="PTHR37299">
    <property type="entry name" value="TRANSCRIPTIONAL REGULATOR-RELATED"/>
    <property type="match status" value="1"/>
</dbReference>